<keyword evidence="9" id="KW-1185">Reference proteome</keyword>
<accession>D3FF39</accession>
<dbReference type="InterPro" id="IPR014729">
    <property type="entry name" value="Rossmann-like_a/b/a_fold"/>
</dbReference>
<organism evidence="8 9">
    <name type="scientific">Conexibacter woesei (strain DSM 14684 / CCUG 47730 / CIP 108061 / JCM 11494 / NBRC 100937 / ID131577)</name>
    <dbReference type="NCBI Taxonomy" id="469383"/>
    <lineage>
        <taxon>Bacteria</taxon>
        <taxon>Bacillati</taxon>
        <taxon>Actinomycetota</taxon>
        <taxon>Thermoleophilia</taxon>
        <taxon>Solirubrobacterales</taxon>
        <taxon>Conexibacteraceae</taxon>
        <taxon>Conexibacter</taxon>
    </lineage>
</organism>
<keyword evidence="4" id="KW-0249">Electron transport</keyword>
<keyword evidence="3" id="KW-0813">Transport</keyword>
<comment type="similarity">
    <text evidence="1">Belongs to the ETF beta-subunit/FixA family.</text>
</comment>
<sequence>MPSILLPVKPVGLGAPLVRRLPDGTLEEPAERRLDPVNETTVAWAVDAIAGGAAERVTAVAIGGSAAETALRAAAARGCERLLRIELDRDAGLAPSALDVATVAALLAAAARHVGADLVALGCESLDGSSGVVPAATAAALGWPLASRARTASLGAATGEARSTEEWRSDHAERGQTSAPPAGSLAARGDDDGEETVPLPAVVSFAEGGVTVRAPRLAHVIAARSAAIETVTAAQLLGDRAPATWSGGIVGVEPVPPRTRATRTVPAADPAAGARELLAAIEAVRATGAAANGDRATAPAANGDRTPRPAANGDRATAPAATARLAAHEAVR</sequence>
<dbReference type="HOGENOM" id="CLU_836033_0_0_11"/>
<proteinExistence type="inferred from homology"/>
<comment type="subunit">
    <text evidence="2">Heterodimer of an alpha and a beta subunit.</text>
</comment>
<dbReference type="SMART" id="SM00893">
    <property type="entry name" value="ETF"/>
    <property type="match status" value="1"/>
</dbReference>
<feature type="region of interest" description="Disordered" evidence="6">
    <location>
        <begin position="289"/>
        <end position="332"/>
    </location>
</feature>
<dbReference type="eggNOG" id="COG2086">
    <property type="taxonomic scope" value="Bacteria"/>
</dbReference>
<evidence type="ECO:0000259" key="7">
    <source>
        <dbReference type="SMART" id="SM00893"/>
    </source>
</evidence>
<dbReference type="PANTHER" id="PTHR21294">
    <property type="entry name" value="ELECTRON TRANSFER FLAVOPROTEIN BETA-SUBUNIT"/>
    <property type="match status" value="1"/>
</dbReference>
<dbReference type="OrthoDB" id="9804960at2"/>
<dbReference type="PANTHER" id="PTHR21294:SF8">
    <property type="entry name" value="ELECTRON TRANSFER FLAVOPROTEIN SUBUNIT BETA"/>
    <property type="match status" value="1"/>
</dbReference>
<gene>
    <name evidence="8" type="ordered locus">Cwoe_3338</name>
</gene>
<evidence type="ECO:0000256" key="4">
    <source>
        <dbReference type="ARBA" id="ARBA00022982"/>
    </source>
</evidence>
<dbReference type="AlphaFoldDB" id="D3FF39"/>
<evidence type="ECO:0000256" key="6">
    <source>
        <dbReference type="SAM" id="MobiDB-lite"/>
    </source>
</evidence>
<evidence type="ECO:0000256" key="3">
    <source>
        <dbReference type="ARBA" id="ARBA00022448"/>
    </source>
</evidence>
<protein>
    <submittedName>
        <fullName evidence="8">Electron transfer flavoprotein alpha/beta-subunit</fullName>
    </submittedName>
</protein>
<dbReference type="SUPFAM" id="SSF52402">
    <property type="entry name" value="Adenine nucleotide alpha hydrolases-like"/>
    <property type="match status" value="1"/>
</dbReference>
<dbReference type="STRING" id="469383.Cwoe_3338"/>
<feature type="compositionally biased region" description="Basic and acidic residues" evidence="6">
    <location>
        <begin position="162"/>
        <end position="174"/>
    </location>
</feature>
<reference evidence="9" key="2">
    <citation type="submission" date="2010-01" db="EMBL/GenBank/DDBJ databases">
        <title>The complete genome of Conexibacter woesei DSM 14684.</title>
        <authorList>
            <consortium name="US DOE Joint Genome Institute (JGI-PGF)"/>
            <person name="Lucas S."/>
            <person name="Copeland A."/>
            <person name="Lapidus A."/>
            <person name="Glavina del Rio T."/>
            <person name="Dalin E."/>
            <person name="Tice H."/>
            <person name="Bruce D."/>
            <person name="Goodwin L."/>
            <person name="Pitluck S."/>
            <person name="Kyrpides N."/>
            <person name="Mavromatis K."/>
            <person name="Ivanova N."/>
            <person name="Mikhailova N."/>
            <person name="Chertkov O."/>
            <person name="Brettin T."/>
            <person name="Detter J.C."/>
            <person name="Han C."/>
            <person name="Larimer F."/>
            <person name="Land M."/>
            <person name="Hauser L."/>
            <person name="Markowitz V."/>
            <person name="Cheng J.-F."/>
            <person name="Hugenholtz P."/>
            <person name="Woyke T."/>
            <person name="Wu D."/>
            <person name="Pukall R."/>
            <person name="Steenblock K."/>
            <person name="Schneider S."/>
            <person name="Klenk H.-P."/>
            <person name="Eisen J.A."/>
        </authorList>
    </citation>
    <scope>NUCLEOTIDE SEQUENCE [LARGE SCALE GENOMIC DNA]</scope>
    <source>
        <strain evidence="9">DSM 14684 / CIP 108061 / JCM 11494 / NBRC 100937 / ID131577</strain>
    </source>
</reference>
<dbReference type="InterPro" id="IPR012255">
    <property type="entry name" value="ETF_b"/>
</dbReference>
<name>D3FF39_CONWI</name>
<dbReference type="EMBL" id="CP001854">
    <property type="protein sequence ID" value="ADB51756.1"/>
    <property type="molecule type" value="Genomic_DNA"/>
</dbReference>
<dbReference type="Proteomes" id="UP000008229">
    <property type="component" value="Chromosome"/>
</dbReference>
<reference evidence="8 9" key="1">
    <citation type="journal article" date="2010" name="Stand. Genomic Sci.">
        <title>Complete genome sequence of Conexibacter woesei type strain (ID131577).</title>
        <authorList>
            <person name="Pukall R."/>
            <person name="Lapidus A."/>
            <person name="Glavina Del Rio T."/>
            <person name="Copeland A."/>
            <person name="Tice H."/>
            <person name="Cheng J.-F."/>
            <person name="Lucas S."/>
            <person name="Chen F."/>
            <person name="Nolan M."/>
            <person name="Bruce D."/>
            <person name="Goodwin L."/>
            <person name="Pitluck S."/>
            <person name="Mavromatis K."/>
            <person name="Ivanova N."/>
            <person name="Ovchinnikova G."/>
            <person name="Pati A."/>
            <person name="Chen A."/>
            <person name="Palaniappan K."/>
            <person name="Land M."/>
            <person name="Hauser L."/>
            <person name="Chang Y.-J."/>
            <person name="Jeffries C.D."/>
            <person name="Chain P."/>
            <person name="Meincke L."/>
            <person name="Sims D."/>
            <person name="Brettin T."/>
            <person name="Detter J.C."/>
            <person name="Rohde M."/>
            <person name="Goeker M."/>
            <person name="Bristow J."/>
            <person name="Eisen J.A."/>
            <person name="Markowitz V."/>
            <person name="Kyrpides N.C."/>
            <person name="Klenk H.-P."/>
            <person name="Hugenholtz P."/>
        </authorList>
    </citation>
    <scope>NUCLEOTIDE SEQUENCE [LARGE SCALE GENOMIC DNA]</scope>
    <source>
        <strain evidence="9">DSM 14684 / CIP 108061 / JCM 11494 / NBRC 100937 / ID131577</strain>
    </source>
</reference>
<dbReference type="Gene3D" id="3.40.50.620">
    <property type="entry name" value="HUPs"/>
    <property type="match status" value="1"/>
</dbReference>
<evidence type="ECO:0000313" key="9">
    <source>
        <dbReference type="Proteomes" id="UP000008229"/>
    </source>
</evidence>
<evidence type="ECO:0000313" key="8">
    <source>
        <dbReference type="EMBL" id="ADB51756.1"/>
    </source>
</evidence>
<evidence type="ECO:0000256" key="5">
    <source>
        <dbReference type="ARBA" id="ARBA00025649"/>
    </source>
</evidence>
<dbReference type="InterPro" id="IPR014730">
    <property type="entry name" value="ETF_a/b_N"/>
</dbReference>
<dbReference type="KEGG" id="cwo:Cwoe_3338"/>
<feature type="compositionally biased region" description="Low complexity" evidence="6">
    <location>
        <begin position="310"/>
        <end position="325"/>
    </location>
</feature>
<evidence type="ECO:0000256" key="2">
    <source>
        <dbReference type="ARBA" id="ARBA00011355"/>
    </source>
</evidence>
<evidence type="ECO:0000256" key="1">
    <source>
        <dbReference type="ARBA" id="ARBA00007557"/>
    </source>
</evidence>
<dbReference type="GO" id="GO:0009055">
    <property type="term" value="F:electron transfer activity"/>
    <property type="evidence" value="ECO:0007669"/>
    <property type="project" value="InterPro"/>
</dbReference>
<dbReference type="RefSeq" id="WP_012934807.1">
    <property type="nucleotide sequence ID" value="NC_013739.1"/>
</dbReference>
<feature type="region of interest" description="Disordered" evidence="6">
    <location>
        <begin position="154"/>
        <end position="193"/>
    </location>
</feature>
<comment type="function">
    <text evidence="5">The electron transfer flavoprotein serves as a specific electron acceptor for other dehydrogenases. It transfers the electrons to the main respiratory chain via ETF-ubiquinone oxidoreductase (ETF dehydrogenase).</text>
</comment>
<feature type="domain" description="Electron transfer flavoprotein alpha/beta-subunit N-terminal" evidence="7">
    <location>
        <begin position="23"/>
        <end position="240"/>
    </location>
</feature>